<dbReference type="GO" id="GO:0003676">
    <property type="term" value="F:nucleic acid binding"/>
    <property type="evidence" value="ECO:0007669"/>
    <property type="project" value="InterPro"/>
</dbReference>
<dbReference type="AlphaFoldDB" id="A0A0G1HNC8"/>
<comment type="similarity">
    <text evidence="1">Belongs to the UPF0102 family.</text>
</comment>
<comment type="caution">
    <text evidence="2">The sequence shown here is derived from an EMBL/GenBank/DDBJ whole genome shotgun (WGS) entry which is preliminary data.</text>
</comment>
<dbReference type="STRING" id="1618392.UW41_C0029G0007"/>
<reference evidence="2 3" key="1">
    <citation type="journal article" date="2015" name="Nature">
        <title>rRNA introns, odd ribosomes, and small enigmatic genomes across a large radiation of phyla.</title>
        <authorList>
            <person name="Brown C.T."/>
            <person name="Hug L.A."/>
            <person name="Thomas B.C."/>
            <person name="Sharon I."/>
            <person name="Castelle C.J."/>
            <person name="Singh A."/>
            <person name="Wilkins M.J."/>
            <person name="Williams K.H."/>
            <person name="Banfield J.F."/>
        </authorList>
    </citation>
    <scope>NUCLEOTIDE SEQUENCE [LARGE SCALE GENOMIC DNA]</scope>
</reference>
<dbReference type="CDD" id="cd20736">
    <property type="entry name" value="PoNe_Nuclease"/>
    <property type="match status" value="1"/>
</dbReference>
<dbReference type="PANTHER" id="PTHR34039">
    <property type="entry name" value="UPF0102 PROTEIN YRAN"/>
    <property type="match status" value="1"/>
</dbReference>
<accession>A0A0G1HNC8</accession>
<dbReference type="Pfam" id="PF02021">
    <property type="entry name" value="UPF0102"/>
    <property type="match status" value="1"/>
</dbReference>
<dbReference type="PANTHER" id="PTHR34039:SF1">
    <property type="entry name" value="UPF0102 PROTEIN YRAN"/>
    <property type="match status" value="1"/>
</dbReference>
<dbReference type="InterPro" id="IPR011335">
    <property type="entry name" value="Restrct_endonuc-II-like"/>
</dbReference>
<dbReference type="EMBL" id="LCIE01000029">
    <property type="protein sequence ID" value="KKT48440.1"/>
    <property type="molecule type" value="Genomic_DNA"/>
</dbReference>
<dbReference type="SUPFAM" id="SSF52980">
    <property type="entry name" value="Restriction endonuclease-like"/>
    <property type="match status" value="1"/>
</dbReference>
<dbReference type="Gene3D" id="3.40.1350.10">
    <property type="match status" value="1"/>
</dbReference>
<name>A0A0G1HNC8_9BACT</name>
<proteinExistence type="inferred from homology"/>
<dbReference type="InterPro" id="IPR003509">
    <property type="entry name" value="UPF0102_YraN-like"/>
</dbReference>
<organism evidence="2 3">
    <name type="scientific">Candidatus Collierbacteria bacterium GW2011_GWC2_44_18</name>
    <dbReference type="NCBI Taxonomy" id="1618392"/>
    <lineage>
        <taxon>Bacteria</taxon>
        <taxon>Candidatus Collieribacteriota</taxon>
    </lineage>
</organism>
<protein>
    <submittedName>
        <fullName evidence="2">Uncharacterized protein</fullName>
    </submittedName>
</protein>
<dbReference type="Proteomes" id="UP000034172">
    <property type="component" value="Unassembled WGS sequence"/>
</dbReference>
<evidence type="ECO:0000313" key="2">
    <source>
        <dbReference type="EMBL" id="KKT48440.1"/>
    </source>
</evidence>
<sequence>MAVKYLQKKGYKIEERNFRTRFGEIDIVCWDAQTLVFVEVKTKIGHDFGEPEEMVDKRKMAQVQRMGEVYVEMSNLIPAGPGLATDVVQQGVSSQEYLQGDSFGEGWMGQCRVDVVAIVLKENGEVESMRHHEAVY</sequence>
<dbReference type="InterPro" id="IPR011856">
    <property type="entry name" value="tRNA_endonuc-like_dom_sf"/>
</dbReference>
<evidence type="ECO:0000313" key="3">
    <source>
        <dbReference type="Proteomes" id="UP000034172"/>
    </source>
</evidence>
<evidence type="ECO:0000256" key="1">
    <source>
        <dbReference type="ARBA" id="ARBA00006738"/>
    </source>
</evidence>
<gene>
    <name evidence="2" type="ORF">UW41_C0029G0007</name>
</gene>